<dbReference type="PIRSF" id="PIRSF001359">
    <property type="entry name" value="F_bP_aldolase_II"/>
    <property type="match status" value="1"/>
</dbReference>
<evidence type="ECO:0000313" key="1">
    <source>
        <dbReference type="EMBL" id="SVA00678.1"/>
    </source>
</evidence>
<dbReference type="InterPro" id="IPR050246">
    <property type="entry name" value="Class_II_FBP_aldolase"/>
</dbReference>
<gene>
    <name evidence="1" type="ORF">METZ01_LOCUS53532</name>
</gene>
<dbReference type="GO" id="GO:0016832">
    <property type="term" value="F:aldehyde-lyase activity"/>
    <property type="evidence" value="ECO:0007669"/>
    <property type="project" value="InterPro"/>
</dbReference>
<dbReference type="AlphaFoldDB" id="A0A381SBJ4"/>
<reference evidence="1" key="1">
    <citation type="submission" date="2018-05" db="EMBL/GenBank/DDBJ databases">
        <authorList>
            <person name="Lanie J.A."/>
            <person name="Ng W.-L."/>
            <person name="Kazmierczak K.M."/>
            <person name="Andrzejewski T.M."/>
            <person name="Davidsen T.M."/>
            <person name="Wayne K.J."/>
            <person name="Tettelin H."/>
            <person name="Glass J.I."/>
            <person name="Rusch D."/>
            <person name="Podicherti R."/>
            <person name="Tsui H.-C.T."/>
            <person name="Winkler M.E."/>
        </authorList>
    </citation>
    <scope>NUCLEOTIDE SEQUENCE</scope>
</reference>
<dbReference type="GO" id="GO:0005975">
    <property type="term" value="P:carbohydrate metabolic process"/>
    <property type="evidence" value="ECO:0007669"/>
    <property type="project" value="InterPro"/>
</dbReference>
<dbReference type="InterPro" id="IPR013785">
    <property type="entry name" value="Aldolase_TIM"/>
</dbReference>
<protein>
    <recommendedName>
        <fullName evidence="2">Tagatose-bisphosphate aldolase</fullName>
    </recommendedName>
</protein>
<sequence length="277" mass="30230">MLAPSSDILKWADSQNVAIGAFNVYNFEGIKAVIEGAEEEETPIIIQMHPASLQRGSKPLIAMALEAANLSTVPVSIHLDHVDSLEVVNEGINLGLRSFMPDGSIYNYQANVEFTQLCAKTIKDNEGFVEGELGRLSGSEDGITIKDYKSLLTDPLLVSDFVSSTTVDALAVCVGNVHGKYLSEPKLDFQRLYRIREVTEIPLVMHGASGLSNEIISECIHAGISKFNVNTELRQAYILGMSEAVDQGISDLISVMNLCTTKMKGVVVSKIRQYSFK</sequence>
<dbReference type="InterPro" id="IPR000771">
    <property type="entry name" value="FBA_II"/>
</dbReference>
<proteinExistence type="predicted"/>
<name>A0A381SBJ4_9ZZZZ</name>
<dbReference type="SUPFAM" id="SSF51569">
    <property type="entry name" value="Aldolase"/>
    <property type="match status" value="1"/>
</dbReference>
<organism evidence="1">
    <name type="scientific">marine metagenome</name>
    <dbReference type="NCBI Taxonomy" id="408172"/>
    <lineage>
        <taxon>unclassified sequences</taxon>
        <taxon>metagenomes</taxon>
        <taxon>ecological metagenomes</taxon>
    </lineage>
</organism>
<accession>A0A381SBJ4</accession>
<evidence type="ECO:0008006" key="2">
    <source>
        <dbReference type="Google" id="ProtNLM"/>
    </source>
</evidence>
<dbReference type="PANTHER" id="PTHR30304">
    <property type="entry name" value="D-TAGATOSE-1,6-BISPHOSPHATE ALDOLASE"/>
    <property type="match status" value="1"/>
</dbReference>
<dbReference type="Gene3D" id="3.20.20.70">
    <property type="entry name" value="Aldolase class I"/>
    <property type="match status" value="1"/>
</dbReference>
<dbReference type="Pfam" id="PF01116">
    <property type="entry name" value="F_bP_aldolase"/>
    <property type="match status" value="1"/>
</dbReference>
<dbReference type="PANTHER" id="PTHR30304:SF0">
    <property type="entry name" value="D-TAGATOSE-1,6-BISPHOSPHATE ALDOLASE SUBUNIT GATY-RELATED"/>
    <property type="match status" value="1"/>
</dbReference>
<dbReference type="GO" id="GO:0008270">
    <property type="term" value="F:zinc ion binding"/>
    <property type="evidence" value="ECO:0007669"/>
    <property type="project" value="InterPro"/>
</dbReference>
<dbReference type="EMBL" id="UINC01002826">
    <property type="protein sequence ID" value="SVA00678.1"/>
    <property type="molecule type" value="Genomic_DNA"/>
</dbReference>